<dbReference type="RefSeq" id="WP_139081929.1">
    <property type="nucleotide sequence ID" value="NZ_VDFV01000015.1"/>
</dbReference>
<dbReference type="GO" id="GO:0006605">
    <property type="term" value="P:protein targeting"/>
    <property type="evidence" value="ECO:0007669"/>
    <property type="project" value="InterPro"/>
</dbReference>
<evidence type="ECO:0000256" key="1">
    <source>
        <dbReference type="ARBA" id="ARBA00004651"/>
    </source>
</evidence>
<feature type="transmembrane region" description="Helical" evidence="7">
    <location>
        <begin position="47"/>
        <end position="66"/>
    </location>
</feature>
<name>A0A5C4NBR5_9RHOB</name>
<feature type="transmembrane region" description="Helical" evidence="7">
    <location>
        <begin position="78"/>
        <end position="100"/>
    </location>
</feature>
<dbReference type="PANTHER" id="PTHR30065">
    <property type="entry name" value="FLAGELLAR BIOSYNTHETIC PROTEIN FLIR"/>
    <property type="match status" value="1"/>
</dbReference>
<gene>
    <name evidence="8" type="ORF">FHG71_12020</name>
</gene>
<evidence type="ECO:0000256" key="4">
    <source>
        <dbReference type="ARBA" id="ARBA00022692"/>
    </source>
</evidence>
<keyword evidence="3" id="KW-1003">Cell membrane</keyword>
<dbReference type="EMBL" id="VDFV01000015">
    <property type="protein sequence ID" value="TNC71315.1"/>
    <property type="molecule type" value="Genomic_DNA"/>
</dbReference>
<evidence type="ECO:0000256" key="3">
    <source>
        <dbReference type="ARBA" id="ARBA00022475"/>
    </source>
</evidence>
<organism evidence="8 9">
    <name type="scientific">Rubellimicrobium roseum</name>
    <dbReference type="NCBI Taxonomy" id="687525"/>
    <lineage>
        <taxon>Bacteria</taxon>
        <taxon>Pseudomonadati</taxon>
        <taxon>Pseudomonadota</taxon>
        <taxon>Alphaproteobacteria</taxon>
        <taxon>Rhodobacterales</taxon>
        <taxon>Roseobacteraceae</taxon>
        <taxon>Rubellimicrobium</taxon>
    </lineage>
</organism>
<evidence type="ECO:0000256" key="5">
    <source>
        <dbReference type="ARBA" id="ARBA00022989"/>
    </source>
</evidence>
<keyword evidence="9" id="KW-1185">Reference proteome</keyword>
<evidence type="ECO:0000256" key="2">
    <source>
        <dbReference type="ARBA" id="ARBA00009772"/>
    </source>
</evidence>
<keyword evidence="6 7" id="KW-0472">Membrane</keyword>
<keyword evidence="5 7" id="KW-1133">Transmembrane helix</keyword>
<proteinExistence type="inferred from homology"/>
<dbReference type="PANTHER" id="PTHR30065:SF8">
    <property type="entry name" value="FLAGELLAR BIOSYNTHETIC PROTEIN FLIR"/>
    <property type="match status" value="1"/>
</dbReference>
<comment type="caution">
    <text evidence="8">The sequence shown here is derived from an EMBL/GenBank/DDBJ whole genome shotgun (WGS) entry which is preliminary data.</text>
</comment>
<evidence type="ECO:0000256" key="7">
    <source>
        <dbReference type="SAM" id="Phobius"/>
    </source>
</evidence>
<feature type="transmembrane region" description="Helical" evidence="7">
    <location>
        <begin position="135"/>
        <end position="158"/>
    </location>
</feature>
<keyword evidence="8" id="KW-0966">Cell projection</keyword>
<reference evidence="8 9" key="1">
    <citation type="submission" date="2019-06" db="EMBL/GenBank/DDBJ databases">
        <authorList>
            <person name="Jiang L."/>
        </authorList>
    </citation>
    <scope>NUCLEOTIDE SEQUENCE [LARGE SCALE GENOMIC DNA]</scope>
    <source>
        <strain evidence="8 9">YIM 48858</strain>
    </source>
</reference>
<dbReference type="GO" id="GO:0005886">
    <property type="term" value="C:plasma membrane"/>
    <property type="evidence" value="ECO:0007669"/>
    <property type="project" value="UniProtKB-SubCell"/>
</dbReference>
<comment type="similarity">
    <text evidence="2">Belongs to the FliR/MopE/SpaR family.</text>
</comment>
<protein>
    <submittedName>
        <fullName evidence="8">Flagellar biosynthetic protein FliR</fullName>
    </submittedName>
</protein>
<dbReference type="AlphaFoldDB" id="A0A5C4NBR5"/>
<dbReference type="OrthoDB" id="9779817at2"/>
<dbReference type="Proteomes" id="UP000305709">
    <property type="component" value="Unassembled WGS sequence"/>
</dbReference>
<dbReference type="InterPro" id="IPR002010">
    <property type="entry name" value="T3SS_IM_R"/>
</dbReference>
<keyword evidence="4 7" id="KW-0812">Transmembrane</keyword>
<dbReference type="Pfam" id="PF01311">
    <property type="entry name" value="Bac_export_1"/>
    <property type="match status" value="1"/>
</dbReference>
<sequence>MNPELTESLMPLLNLAHEGLWQGFVVFLRVGSMLALLPLFGEMAIPARVRLGLGLAFTLVALPAVAGTLPHPGTSAPTLLLVVGEVATGLVFGFGLRLFVLALQTAGAMAAQATSLSQLFGGGPGAEPSPAMTHVLVVGGLALAGLLGLPAQAAAYILQSYQLVPPGTILDPALLLEAGVAEVGRAFALAFSLSAPFVAAALLYNLTLGVINRAMPQLMVTFIGAPAMTAGGLALFALAAPVMLTAWVAALQTFLADPFHGAP</sequence>
<evidence type="ECO:0000256" key="6">
    <source>
        <dbReference type="ARBA" id="ARBA00023136"/>
    </source>
</evidence>
<keyword evidence="8" id="KW-0969">Cilium</keyword>
<comment type="subcellular location">
    <subcellularLocation>
        <location evidence="1">Cell membrane</location>
        <topology evidence="1">Multi-pass membrane protein</topology>
    </subcellularLocation>
</comment>
<feature type="transmembrane region" description="Helical" evidence="7">
    <location>
        <begin position="218"/>
        <end position="250"/>
    </location>
</feature>
<accession>A0A5C4NBR5</accession>
<dbReference type="PRINTS" id="PR00953">
    <property type="entry name" value="TYPE3IMRPROT"/>
</dbReference>
<evidence type="ECO:0000313" key="9">
    <source>
        <dbReference type="Proteomes" id="UP000305709"/>
    </source>
</evidence>
<keyword evidence="8" id="KW-0282">Flagellum</keyword>
<feature type="transmembrane region" description="Helical" evidence="7">
    <location>
        <begin position="20"/>
        <end position="40"/>
    </location>
</feature>
<evidence type="ECO:0000313" key="8">
    <source>
        <dbReference type="EMBL" id="TNC71315.1"/>
    </source>
</evidence>
<feature type="transmembrane region" description="Helical" evidence="7">
    <location>
        <begin position="186"/>
        <end position="206"/>
    </location>
</feature>